<name>A8MER2_ALKOO</name>
<gene>
    <name evidence="7" type="ordered locus">Clos_0841</name>
</gene>
<dbReference type="eggNOG" id="COG1982">
    <property type="taxonomic scope" value="Bacteria"/>
</dbReference>
<dbReference type="PANTHER" id="PTHR43277">
    <property type="entry name" value="ARGININE DECARBOXYLASE"/>
    <property type="match status" value="1"/>
</dbReference>
<evidence type="ECO:0000256" key="3">
    <source>
        <dbReference type="ARBA" id="ARBA00022793"/>
    </source>
</evidence>
<dbReference type="Pfam" id="PF03711">
    <property type="entry name" value="OKR_DC_1_C"/>
    <property type="match status" value="1"/>
</dbReference>
<dbReference type="HOGENOM" id="CLU_025925_2_1_9"/>
<dbReference type="InterPro" id="IPR008286">
    <property type="entry name" value="Prn/Lys/Arg_de-COase_C"/>
</dbReference>
<dbReference type="Proteomes" id="UP000000269">
    <property type="component" value="Chromosome"/>
</dbReference>
<comment type="cofactor">
    <cofactor evidence="1">
        <name>pyridoxal 5'-phosphate</name>
        <dbReference type="ChEBI" id="CHEBI:597326"/>
    </cofactor>
</comment>
<reference evidence="8" key="1">
    <citation type="submission" date="2007-10" db="EMBL/GenBank/DDBJ databases">
        <title>Complete genome of Alkaliphilus oremlandii OhILAs.</title>
        <authorList>
            <person name="Copeland A."/>
            <person name="Lucas S."/>
            <person name="Lapidus A."/>
            <person name="Barry K."/>
            <person name="Detter J.C."/>
            <person name="Glavina del Rio T."/>
            <person name="Hammon N."/>
            <person name="Israni S."/>
            <person name="Dalin E."/>
            <person name="Tice H."/>
            <person name="Pitluck S."/>
            <person name="Chain P."/>
            <person name="Malfatti S."/>
            <person name="Shin M."/>
            <person name="Vergez L."/>
            <person name="Schmutz J."/>
            <person name="Larimer F."/>
            <person name="Land M."/>
            <person name="Hauser L."/>
            <person name="Kyrpides N."/>
            <person name="Mikhailova N."/>
            <person name="Stolz J.F."/>
            <person name="Dawson A."/>
            <person name="Fisher E."/>
            <person name="Crable B."/>
            <person name="Perera E."/>
            <person name="Lisak J."/>
            <person name="Ranganathan M."/>
            <person name="Basu P."/>
            <person name="Richardson P."/>
        </authorList>
    </citation>
    <scope>NUCLEOTIDE SEQUENCE [LARGE SCALE GENOMIC DNA]</scope>
    <source>
        <strain evidence="8">OhILAs</strain>
    </source>
</reference>
<comment type="similarity">
    <text evidence="2">Belongs to the Orn/Lys/Arg decarboxylase class-I family.</text>
</comment>
<evidence type="ECO:0000256" key="1">
    <source>
        <dbReference type="ARBA" id="ARBA00001933"/>
    </source>
</evidence>
<evidence type="ECO:0000256" key="5">
    <source>
        <dbReference type="ARBA" id="ARBA00023239"/>
    </source>
</evidence>
<dbReference type="InterPro" id="IPR015421">
    <property type="entry name" value="PyrdxlP-dep_Trfase_major"/>
</dbReference>
<evidence type="ECO:0000259" key="6">
    <source>
        <dbReference type="PROSITE" id="PS00703"/>
    </source>
</evidence>
<dbReference type="AlphaFoldDB" id="A8MER2"/>
<sequence length="488" mass="54367">MKLNQNRTPLFDALKEYINTQPTPFHVPGHKQGRGILEFRDYIGEMALKMDVNGMSDLDYFNNPTGVILESEKLYADAFGSEEAFFLVNGTSSGVQAMILSTCQPGDEIIIPRNAHRSTLSGLILSGAKPIYVQPEINQALGIAMGVTTKSILKAIEEHPHAKAVFIINPTYYGYTSDLRKIVELAHRNHMAVLVDEAHGPHMYFHGQFPLTAMAAGADMSAASIHKTGGSLTQSSILLLNGPRIPKDRVRKVLDLMNTSSASYLLMCSLDVARKQLALNGEKMLSHTLEISNWAREEINKINHVYAFGEDLVGAPGCFDFDHTKLGIHVMNLGYTGFEIEDILRKQYNIQVELADVYNILNIISLGDRKEDLERLISALKDISFKNTKRSFENPIPVPSFTESKVYPREAFYSPRKSVKIEASIGMISGETIMAYPPGIPILCMGEVITKEIIAYLKELRSQKCHIQGNTDMTLEYIHILEPSSYPL</sequence>
<dbReference type="EMBL" id="CP000853">
    <property type="protein sequence ID" value="ABW18391.1"/>
    <property type="molecule type" value="Genomic_DNA"/>
</dbReference>
<dbReference type="SUPFAM" id="SSF53383">
    <property type="entry name" value="PLP-dependent transferases"/>
    <property type="match status" value="1"/>
</dbReference>
<dbReference type="InterPro" id="IPR052357">
    <property type="entry name" value="Orn_Lys_Arg_decarboxylase-I"/>
</dbReference>
<proteinExistence type="inferred from homology"/>
<evidence type="ECO:0000313" key="8">
    <source>
        <dbReference type="Proteomes" id="UP000000269"/>
    </source>
</evidence>
<dbReference type="CDD" id="cd00615">
    <property type="entry name" value="Orn_deC_like"/>
    <property type="match status" value="1"/>
</dbReference>
<dbReference type="Pfam" id="PF01276">
    <property type="entry name" value="OKR_DC_1"/>
    <property type="match status" value="1"/>
</dbReference>
<protein>
    <submittedName>
        <fullName evidence="7">Orn/Lys/Arg decarboxylase major region</fullName>
    </submittedName>
</protein>
<keyword evidence="5" id="KW-0456">Lyase</keyword>
<keyword evidence="8" id="KW-1185">Reference proteome</keyword>
<keyword evidence="3" id="KW-0210">Decarboxylase</keyword>
<evidence type="ECO:0000313" key="7">
    <source>
        <dbReference type="EMBL" id="ABW18391.1"/>
    </source>
</evidence>
<evidence type="ECO:0000256" key="2">
    <source>
        <dbReference type="ARBA" id="ARBA00010671"/>
    </source>
</evidence>
<dbReference type="Gene3D" id="3.40.640.10">
    <property type="entry name" value="Type I PLP-dependent aspartate aminotransferase-like (Major domain)"/>
    <property type="match status" value="1"/>
</dbReference>
<dbReference type="KEGG" id="aoe:Clos_0841"/>
<dbReference type="PROSITE" id="PS00703">
    <property type="entry name" value="OKR_DC_1"/>
    <property type="match status" value="1"/>
</dbReference>
<dbReference type="GO" id="GO:0016831">
    <property type="term" value="F:carboxy-lyase activity"/>
    <property type="evidence" value="ECO:0007669"/>
    <property type="project" value="UniProtKB-KW"/>
</dbReference>
<accession>A8MER2</accession>
<dbReference type="STRING" id="350688.Clos_0841"/>
<dbReference type="InterPro" id="IPR036633">
    <property type="entry name" value="Prn/Lys/Arg_de-COase_C_sf"/>
</dbReference>
<organism evidence="7 8">
    <name type="scientific">Alkaliphilus oremlandii (strain OhILAs)</name>
    <name type="common">Clostridium oremlandii (strain OhILAs)</name>
    <dbReference type="NCBI Taxonomy" id="350688"/>
    <lineage>
        <taxon>Bacteria</taxon>
        <taxon>Bacillati</taxon>
        <taxon>Bacillota</taxon>
        <taxon>Clostridia</taxon>
        <taxon>Peptostreptococcales</taxon>
        <taxon>Natronincolaceae</taxon>
        <taxon>Alkaliphilus</taxon>
    </lineage>
</organism>
<feature type="domain" description="Orn/Lys/Arg decarboxylases family 1 pyridoxal-P attachment site" evidence="6">
    <location>
        <begin position="222"/>
        <end position="236"/>
    </location>
</feature>
<dbReference type="InterPro" id="IPR015424">
    <property type="entry name" value="PyrdxlP-dep_Trfase"/>
</dbReference>
<dbReference type="Gene3D" id="3.90.100.10">
    <property type="entry name" value="Orn/Lys/Arg decarboxylase, C-terminal domain"/>
    <property type="match status" value="1"/>
</dbReference>
<evidence type="ECO:0000256" key="4">
    <source>
        <dbReference type="ARBA" id="ARBA00022898"/>
    </source>
</evidence>
<keyword evidence="4" id="KW-0663">Pyridoxal phosphate</keyword>
<dbReference type="PANTHER" id="PTHR43277:SF4">
    <property type="entry name" value="ARGININE DECARBOXYLASE"/>
    <property type="match status" value="1"/>
</dbReference>
<dbReference type="InterPro" id="IPR000310">
    <property type="entry name" value="Orn/Lys/Arg_deCO2ase_major_dom"/>
</dbReference>
<dbReference type="SUPFAM" id="SSF55904">
    <property type="entry name" value="Ornithine decarboxylase C-terminal domain"/>
    <property type="match status" value="1"/>
</dbReference>